<dbReference type="InterPro" id="IPR006128">
    <property type="entry name" value="Lipoprotein_PsaA-like"/>
</dbReference>
<feature type="chain" id="PRO_5038752978" evidence="8">
    <location>
        <begin position="26"/>
        <end position="503"/>
    </location>
</feature>
<dbReference type="AlphaFoldDB" id="A0A367CA42"/>
<dbReference type="InterPro" id="IPR012674">
    <property type="entry name" value="Calycin"/>
</dbReference>
<comment type="similarity">
    <text evidence="1 7">Belongs to the bacterial solute-binding protein 9 family.</text>
</comment>
<keyword evidence="6" id="KW-0406">Ion transport</keyword>
<evidence type="ECO:0000256" key="7">
    <source>
        <dbReference type="RuleBase" id="RU003512"/>
    </source>
</evidence>
<dbReference type="PRINTS" id="PR00691">
    <property type="entry name" value="ADHESINB"/>
</dbReference>
<evidence type="ECO:0000256" key="4">
    <source>
        <dbReference type="ARBA" id="ARBA00022833"/>
    </source>
</evidence>
<dbReference type="PANTHER" id="PTHR42953">
    <property type="entry name" value="HIGH-AFFINITY ZINC UPTAKE SYSTEM PROTEIN ZNUA-RELATED"/>
    <property type="match status" value="1"/>
</dbReference>
<evidence type="ECO:0000256" key="5">
    <source>
        <dbReference type="ARBA" id="ARBA00022906"/>
    </source>
</evidence>
<dbReference type="InterPro" id="IPR006127">
    <property type="entry name" value="ZnuA-like"/>
</dbReference>
<dbReference type="SUPFAM" id="SSF50814">
    <property type="entry name" value="Lipocalins"/>
    <property type="match status" value="1"/>
</dbReference>
<dbReference type="EMBL" id="LEPB01000008">
    <property type="protein sequence ID" value="RCA09467.1"/>
    <property type="molecule type" value="Genomic_DNA"/>
</dbReference>
<dbReference type="Pfam" id="PF01297">
    <property type="entry name" value="ZnuA"/>
    <property type="match status" value="1"/>
</dbReference>
<evidence type="ECO:0000259" key="9">
    <source>
        <dbReference type="Pfam" id="PF09223"/>
    </source>
</evidence>
<accession>A0A367CA42</accession>
<evidence type="ECO:0000256" key="3">
    <source>
        <dbReference type="ARBA" id="ARBA00022729"/>
    </source>
</evidence>
<dbReference type="InterPro" id="IPR006129">
    <property type="entry name" value="AdhesinB"/>
</dbReference>
<keyword evidence="2 7" id="KW-0813">Transport</keyword>
<dbReference type="InterPro" id="IPR015304">
    <property type="entry name" value="ZinT_dom"/>
</dbReference>
<dbReference type="GO" id="GO:0006829">
    <property type="term" value="P:zinc ion transport"/>
    <property type="evidence" value="ECO:0007669"/>
    <property type="project" value="UniProtKB-KW"/>
</dbReference>
<dbReference type="CDD" id="cd01017">
    <property type="entry name" value="AdcA"/>
    <property type="match status" value="1"/>
</dbReference>
<reference evidence="10 11" key="1">
    <citation type="submission" date="2015-06" db="EMBL/GenBank/DDBJ databases">
        <title>The Genome Sequence of Enterococcus durans 4EA1.</title>
        <authorList>
            <consortium name="The Broad Institute Genomics Platform"/>
            <consortium name="The Broad Institute Genome Sequencing Center for Infectious Disease"/>
            <person name="Earl A.M."/>
            <person name="Van Tyne D."/>
            <person name="Lebreton F."/>
            <person name="Saavedra J.T."/>
            <person name="Gilmore M.S."/>
            <person name="Manson Mcguire A."/>
            <person name="Clock S."/>
            <person name="Crupain M."/>
            <person name="Rangan U."/>
            <person name="Young S."/>
            <person name="Abouelleil A."/>
            <person name="Cao P."/>
            <person name="Chapman S.B."/>
            <person name="Griggs A."/>
            <person name="Priest M."/>
            <person name="Shea T."/>
            <person name="Wortman J."/>
            <person name="Nusbaum C."/>
            <person name="Birren B."/>
        </authorList>
    </citation>
    <scope>NUCLEOTIDE SEQUENCE [LARGE SCALE GENOMIC DNA]</scope>
    <source>
        <strain evidence="10 11">4EA1</strain>
    </source>
</reference>
<protein>
    <submittedName>
        <fullName evidence="10">Periplasmic solute binding protein</fullName>
    </submittedName>
</protein>
<keyword evidence="3 8" id="KW-0732">Signal</keyword>
<feature type="signal peptide" evidence="8">
    <location>
        <begin position="1"/>
        <end position="25"/>
    </location>
</feature>
<organism evidence="10 11">
    <name type="scientific">Enterococcus durans</name>
    <dbReference type="NCBI Taxonomy" id="53345"/>
    <lineage>
        <taxon>Bacteria</taxon>
        <taxon>Bacillati</taxon>
        <taxon>Bacillota</taxon>
        <taxon>Bacilli</taxon>
        <taxon>Lactobacillales</taxon>
        <taxon>Enterococcaceae</taxon>
        <taxon>Enterococcus</taxon>
    </lineage>
</organism>
<dbReference type="InterPro" id="IPR050492">
    <property type="entry name" value="Bact_metal-bind_prot9"/>
</dbReference>
<gene>
    <name evidence="10" type="ORF">EA71_03005</name>
</gene>
<dbReference type="GO" id="GO:0008270">
    <property type="term" value="F:zinc ion binding"/>
    <property type="evidence" value="ECO:0007669"/>
    <property type="project" value="InterPro"/>
</dbReference>
<dbReference type="PROSITE" id="PS51257">
    <property type="entry name" value="PROKAR_LIPOPROTEIN"/>
    <property type="match status" value="1"/>
</dbReference>
<dbReference type="STRING" id="53345.LIU_13160"/>
<keyword evidence="5" id="KW-0864">Zinc transport</keyword>
<sequence length="503" mass="57331">MRRLIGLLSGVLLVGLLASCGSNQEAGKNEELQVLTTFYPMYEFTKEIVGEEGNVELLIPAGTDSHDYEPSAKDMTKIQNADIFIYNDENMETWVPAIQETLREGKVLSIKATEGMLLLSGSEDGHDHTHEGEGHTHELDPHVWLAPSLAVKQVQTIRNQLIKQYPEKEEVFTSNAENYLTKLQNLHQKYQDTLGQAKQKSFVTQHAAFNYLALEYGLKQVAVTGLSSSEEPSVSRIAELKEFVTEHGISTIYFEENTKGSIAKTLANEAGVSLEVLNPLEGLTKEQMAQGENYLSIMEKNLRALQKTTEIENPLEDRWEQEEKTVYNGYFEDSAVKDRTLLDWNGAWQTVDSYLENGTLDPVFEYKAKVNPEKTAKEYKEYYKVGYHTDVAKITIKGNELTFTFKNGEVKKAEYRYSGKKVLDYQAGNRGVRYLFEAKEPQNSAYRYVQFSDHSIEPSDSEHFHIYLGNESQEKLLEEMENWPTFYPAQMNGQEIAQEMMLH</sequence>
<dbReference type="RefSeq" id="WP_113846435.1">
    <property type="nucleotide sequence ID" value="NZ_LEPB01000008.1"/>
</dbReference>
<evidence type="ECO:0000313" key="10">
    <source>
        <dbReference type="EMBL" id="RCA09467.1"/>
    </source>
</evidence>
<evidence type="ECO:0000256" key="8">
    <source>
        <dbReference type="SAM" id="SignalP"/>
    </source>
</evidence>
<dbReference type="GO" id="GO:0007155">
    <property type="term" value="P:cell adhesion"/>
    <property type="evidence" value="ECO:0007669"/>
    <property type="project" value="InterPro"/>
</dbReference>
<evidence type="ECO:0000256" key="1">
    <source>
        <dbReference type="ARBA" id="ARBA00011028"/>
    </source>
</evidence>
<dbReference type="PANTHER" id="PTHR42953:SF3">
    <property type="entry name" value="HIGH-AFFINITY ZINC UPTAKE SYSTEM PROTEIN ZNUA"/>
    <property type="match status" value="1"/>
</dbReference>
<evidence type="ECO:0000256" key="6">
    <source>
        <dbReference type="ARBA" id="ARBA00023065"/>
    </source>
</evidence>
<dbReference type="SUPFAM" id="SSF53807">
    <property type="entry name" value="Helical backbone' metal receptor"/>
    <property type="match status" value="1"/>
</dbReference>
<dbReference type="Gene3D" id="3.40.50.1980">
    <property type="entry name" value="Nitrogenase molybdenum iron protein domain"/>
    <property type="match status" value="2"/>
</dbReference>
<dbReference type="Pfam" id="PF09223">
    <property type="entry name" value="ZinT"/>
    <property type="match status" value="1"/>
</dbReference>
<keyword evidence="4" id="KW-0862">Zinc</keyword>
<proteinExistence type="inferred from homology"/>
<comment type="caution">
    <text evidence="10">The sequence shown here is derived from an EMBL/GenBank/DDBJ whole genome shotgun (WGS) entry which is preliminary data.</text>
</comment>
<evidence type="ECO:0000256" key="2">
    <source>
        <dbReference type="ARBA" id="ARBA00022448"/>
    </source>
</evidence>
<feature type="domain" description="ZinT" evidence="9">
    <location>
        <begin position="323"/>
        <end position="503"/>
    </location>
</feature>
<dbReference type="PRINTS" id="PR00690">
    <property type="entry name" value="ADHESNFAMILY"/>
</dbReference>
<evidence type="ECO:0000313" key="11">
    <source>
        <dbReference type="Proteomes" id="UP000252797"/>
    </source>
</evidence>
<dbReference type="Proteomes" id="UP000252797">
    <property type="component" value="Unassembled WGS sequence"/>
</dbReference>
<dbReference type="Gene3D" id="2.40.128.20">
    <property type="match status" value="1"/>
</dbReference>
<name>A0A367CA42_9ENTE</name>